<dbReference type="PRINTS" id="PR00455">
    <property type="entry name" value="HTHTETR"/>
</dbReference>
<evidence type="ECO:0000256" key="2">
    <source>
        <dbReference type="PROSITE-ProRule" id="PRU00335"/>
    </source>
</evidence>
<dbReference type="PANTHER" id="PTHR30055">
    <property type="entry name" value="HTH-TYPE TRANSCRIPTIONAL REGULATOR RUTR"/>
    <property type="match status" value="1"/>
</dbReference>
<feature type="DNA-binding region" description="H-T-H motif" evidence="2">
    <location>
        <begin position="80"/>
        <end position="99"/>
    </location>
</feature>
<dbReference type="SUPFAM" id="SSF46689">
    <property type="entry name" value="Homeodomain-like"/>
    <property type="match status" value="1"/>
</dbReference>
<dbReference type="Pfam" id="PF17932">
    <property type="entry name" value="TetR_C_24"/>
    <property type="match status" value="1"/>
</dbReference>
<dbReference type="Proteomes" id="UP000234342">
    <property type="component" value="Unassembled WGS sequence"/>
</dbReference>
<dbReference type="InterPro" id="IPR036271">
    <property type="entry name" value="Tet_transcr_reg_TetR-rel_C_sf"/>
</dbReference>
<name>A0A2H1INY6_9MICO</name>
<dbReference type="Gene3D" id="1.10.10.60">
    <property type="entry name" value="Homeodomain-like"/>
    <property type="match status" value="1"/>
</dbReference>
<proteinExistence type="predicted"/>
<dbReference type="PROSITE" id="PS50977">
    <property type="entry name" value="HTH_TETR_2"/>
    <property type="match status" value="1"/>
</dbReference>
<sequence length="241" mass="25821">MRTIECRADGLARSSQKGKGVTDMVPKSVLPPVADGSAPVADGSAPVAGTSRAAAKAARREQLLSVAKNLYAQHGFHGVRLDDLGKGAGISAPAVYRHFDSKEAVLEELLVGISQYLNSGGDAIITRHDNDPSTSTLIELIDFHVAFAMREPELIRIQDRDLAALPETSRRTVRRLQRSYVSQWSEVVARANPGWSLDAATVRVHAVFGMINSTPYQARRSSAEVVGVELRAAARAALGIA</sequence>
<dbReference type="GO" id="GO:0003700">
    <property type="term" value="F:DNA-binding transcription factor activity"/>
    <property type="evidence" value="ECO:0007669"/>
    <property type="project" value="TreeGrafter"/>
</dbReference>
<dbReference type="SUPFAM" id="SSF48498">
    <property type="entry name" value="Tetracyclin repressor-like, C-terminal domain"/>
    <property type="match status" value="1"/>
</dbReference>
<dbReference type="AlphaFoldDB" id="A0A2H1INY6"/>
<protein>
    <submittedName>
        <fullName evidence="5">Transcriptional regulator, TetR family</fullName>
    </submittedName>
</protein>
<dbReference type="InterPro" id="IPR050109">
    <property type="entry name" value="HTH-type_TetR-like_transc_reg"/>
</dbReference>
<dbReference type="InterPro" id="IPR009057">
    <property type="entry name" value="Homeodomain-like_sf"/>
</dbReference>
<reference evidence="6" key="1">
    <citation type="submission" date="2017-03" db="EMBL/GenBank/DDBJ databases">
        <authorList>
            <person name="Monnet C."/>
        </authorList>
    </citation>
    <scope>NUCLEOTIDE SEQUENCE [LARGE SCALE GENOMIC DNA]</scope>
    <source>
        <strain evidence="6">P10</strain>
    </source>
</reference>
<evidence type="ECO:0000259" key="4">
    <source>
        <dbReference type="PROSITE" id="PS50977"/>
    </source>
</evidence>
<evidence type="ECO:0000313" key="5">
    <source>
        <dbReference type="EMBL" id="SMX76935.1"/>
    </source>
</evidence>
<feature type="region of interest" description="Disordered" evidence="3">
    <location>
        <begin position="1"/>
        <end position="24"/>
    </location>
</feature>
<evidence type="ECO:0000256" key="1">
    <source>
        <dbReference type="ARBA" id="ARBA00023125"/>
    </source>
</evidence>
<keyword evidence="6" id="KW-1185">Reference proteome</keyword>
<dbReference type="InterPro" id="IPR001647">
    <property type="entry name" value="HTH_TetR"/>
</dbReference>
<dbReference type="EMBL" id="FXZE01000003">
    <property type="protein sequence ID" value="SMX76935.1"/>
    <property type="molecule type" value="Genomic_DNA"/>
</dbReference>
<dbReference type="InterPro" id="IPR041490">
    <property type="entry name" value="KstR2_TetR_C"/>
</dbReference>
<evidence type="ECO:0000256" key="3">
    <source>
        <dbReference type="SAM" id="MobiDB-lite"/>
    </source>
</evidence>
<keyword evidence="1 2" id="KW-0238">DNA-binding</keyword>
<evidence type="ECO:0000313" key="6">
    <source>
        <dbReference type="Proteomes" id="UP000234342"/>
    </source>
</evidence>
<feature type="domain" description="HTH tetR-type" evidence="4">
    <location>
        <begin position="57"/>
        <end position="117"/>
    </location>
</feature>
<dbReference type="Pfam" id="PF00440">
    <property type="entry name" value="TetR_N"/>
    <property type="match status" value="1"/>
</dbReference>
<gene>
    <name evidence="5" type="ORF">BANT10_01151</name>
</gene>
<organism evidence="5 6">
    <name type="scientific">Brevibacterium antiquum</name>
    <dbReference type="NCBI Taxonomy" id="234835"/>
    <lineage>
        <taxon>Bacteria</taxon>
        <taxon>Bacillati</taxon>
        <taxon>Actinomycetota</taxon>
        <taxon>Actinomycetes</taxon>
        <taxon>Micrococcales</taxon>
        <taxon>Brevibacteriaceae</taxon>
        <taxon>Brevibacterium</taxon>
    </lineage>
</organism>
<feature type="compositionally biased region" description="Basic and acidic residues" evidence="3">
    <location>
        <begin position="1"/>
        <end position="10"/>
    </location>
</feature>
<accession>A0A2H1INY6</accession>
<dbReference type="GO" id="GO:0000976">
    <property type="term" value="F:transcription cis-regulatory region binding"/>
    <property type="evidence" value="ECO:0007669"/>
    <property type="project" value="TreeGrafter"/>
</dbReference>
<dbReference type="PANTHER" id="PTHR30055:SF237">
    <property type="entry name" value="TRANSCRIPTIONAL REPRESSOR MCE3R"/>
    <property type="match status" value="1"/>
</dbReference>
<dbReference type="Gene3D" id="1.10.357.10">
    <property type="entry name" value="Tetracycline Repressor, domain 2"/>
    <property type="match status" value="1"/>
</dbReference>